<proteinExistence type="predicted"/>
<dbReference type="RefSeq" id="WP_381435433.1">
    <property type="nucleotide sequence ID" value="NZ_JBHSNO010000006.1"/>
</dbReference>
<comment type="caution">
    <text evidence="1">The sequence shown here is derived from an EMBL/GenBank/DDBJ whole genome shotgun (WGS) entry which is preliminary data.</text>
</comment>
<protein>
    <submittedName>
        <fullName evidence="1">PD-(D/E)XK nuclease family protein</fullName>
    </submittedName>
</protein>
<gene>
    <name evidence="1" type="ORF">ACFPRA_13305</name>
</gene>
<keyword evidence="2" id="KW-1185">Reference proteome</keyword>
<evidence type="ECO:0000313" key="1">
    <source>
        <dbReference type="EMBL" id="MFC5589877.1"/>
    </source>
</evidence>
<evidence type="ECO:0000313" key="2">
    <source>
        <dbReference type="Proteomes" id="UP001596109"/>
    </source>
</evidence>
<dbReference type="InterPro" id="IPR029470">
    <property type="entry name" value="PDDEXK_4"/>
</dbReference>
<accession>A0ABW0TK75</accession>
<dbReference type="EMBL" id="JBHSNO010000006">
    <property type="protein sequence ID" value="MFC5589877.1"/>
    <property type="molecule type" value="Genomic_DNA"/>
</dbReference>
<reference evidence="2" key="1">
    <citation type="journal article" date="2019" name="Int. J. Syst. Evol. Microbiol.">
        <title>The Global Catalogue of Microorganisms (GCM) 10K type strain sequencing project: providing services to taxonomists for standard genome sequencing and annotation.</title>
        <authorList>
            <consortium name="The Broad Institute Genomics Platform"/>
            <consortium name="The Broad Institute Genome Sequencing Center for Infectious Disease"/>
            <person name="Wu L."/>
            <person name="Ma J."/>
        </authorList>
    </citation>
    <scope>NUCLEOTIDE SEQUENCE [LARGE SCALE GENOMIC DNA]</scope>
    <source>
        <strain evidence="2">CGMCC 4.1434</strain>
    </source>
</reference>
<dbReference type="Pfam" id="PF14281">
    <property type="entry name" value="PDDEXK_4"/>
    <property type="match status" value="1"/>
</dbReference>
<dbReference type="Proteomes" id="UP001596109">
    <property type="component" value="Unassembled WGS sequence"/>
</dbReference>
<sequence length="380" mass="44707">MNIFKVLSSNDGTINEPNVSSFLAYLLDPTENHGLGSVFLELFLKRLVQLHPENYKDIMYIGDVRDLSRNSNIEVRVEAEVKLPILDDGIKRKTRDIDILIELFDKTTPQKLLHVFAIENKINEGAIVKGNRQLNDEVVGLLNYYENDRTAISFIYLTPSYSSRALEEFEQLQHFINEQKYAIPAYHITWGIEKAEENNTAISTLIAQLLEEEAIGKIEPMYDYTKHTLKSFVSFIYSSFKSYQEEKIISRQKTDYGQSFIKYVQDFYDAVEFDVDILHNELKQWVTERILKESGHHVKEANFDKSYIVNYPSRQHYSVNSPYKNEKNLFYFPDETNRMIFRKLDINNPPENIYIYWKDRERENTLAKVLLTTIFPDDKR</sequence>
<organism evidence="1 2">
    <name type="scientific">Sporosarcina soli</name>
    <dbReference type="NCBI Taxonomy" id="334736"/>
    <lineage>
        <taxon>Bacteria</taxon>
        <taxon>Bacillati</taxon>
        <taxon>Bacillota</taxon>
        <taxon>Bacilli</taxon>
        <taxon>Bacillales</taxon>
        <taxon>Caryophanaceae</taxon>
        <taxon>Sporosarcina</taxon>
    </lineage>
</organism>
<name>A0ABW0TK75_9BACL</name>